<evidence type="ECO:0000313" key="1">
    <source>
        <dbReference type="EMBL" id="MBX66911.1"/>
    </source>
</evidence>
<dbReference type="EMBL" id="GGEC01086427">
    <property type="protein sequence ID" value="MBX66911.1"/>
    <property type="molecule type" value="Transcribed_RNA"/>
</dbReference>
<protein>
    <submittedName>
        <fullName evidence="1">Uncharacterized protein</fullName>
    </submittedName>
</protein>
<reference evidence="1" key="1">
    <citation type="submission" date="2018-02" db="EMBL/GenBank/DDBJ databases">
        <title>Rhizophora mucronata_Transcriptome.</title>
        <authorList>
            <person name="Meera S.P."/>
            <person name="Sreeshan A."/>
            <person name="Augustine A."/>
        </authorList>
    </citation>
    <scope>NUCLEOTIDE SEQUENCE</scope>
    <source>
        <tissue evidence="1">Leaf</tissue>
    </source>
</reference>
<name>A0A2P2QIY1_RHIMU</name>
<sequence>MQLLEITRTRTRLLWGFY</sequence>
<proteinExistence type="predicted"/>
<accession>A0A2P2QIY1</accession>
<organism evidence="1">
    <name type="scientific">Rhizophora mucronata</name>
    <name type="common">Asiatic mangrove</name>
    <dbReference type="NCBI Taxonomy" id="61149"/>
    <lineage>
        <taxon>Eukaryota</taxon>
        <taxon>Viridiplantae</taxon>
        <taxon>Streptophyta</taxon>
        <taxon>Embryophyta</taxon>
        <taxon>Tracheophyta</taxon>
        <taxon>Spermatophyta</taxon>
        <taxon>Magnoliopsida</taxon>
        <taxon>eudicotyledons</taxon>
        <taxon>Gunneridae</taxon>
        <taxon>Pentapetalae</taxon>
        <taxon>rosids</taxon>
        <taxon>fabids</taxon>
        <taxon>Malpighiales</taxon>
        <taxon>Rhizophoraceae</taxon>
        <taxon>Rhizophora</taxon>
    </lineage>
</organism>
<dbReference type="AlphaFoldDB" id="A0A2P2QIY1"/>